<feature type="transmembrane region" description="Helical" evidence="1">
    <location>
        <begin position="24"/>
        <end position="40"/>
    </location>
</feature>
<dbReference type="AlphaFoldDB" id="A0AA40GFM9"/>
<proteinExistence type="predicted"/>
<name>A0AA40GFM9_9HYME</name>
<protein>
    <submittedName>
        <fullName evidence="2">Uncharacterized protein</fullName>
    </submittedName>
</protein>
<evidence type="ECO:0000256" key="1">
    <source>
        <dbReference type="SAM" id="Phobius"/>
    </source>
</evidence>
<evidence type="ECO:0000313" key="2">
    <source>
        <dbReference type="EMBL" id="KAK1136905.1"/>
    </source>
</evidence>
<keyword evidence="1" id="KW-0472">Membrane</keyword>
<accession>A0AA40GFM9</accession>
<keyword evidence="1" id="KW-1133">Transmembrane helix</keyword>
<sequence length="110" mass="12990">MVRDPSVNQSDRLWGEPSTKFGETRFLLFFFFFFPLHFSFDRKSVNTIRPVKETQHDERLRRNNAADPPVFDPNCRSSEITEALFTRLVPFPSVFFADLTRRSSMPLTKR</sequence>
<evidence type="ECO:0000313" key="3">
    <source>
        <dbReference type="Proteomes" id="UP001177670"/>
    </source>
</evidence>
<organism evidence="2 3">
    <name type="scientific">Melipona bicolor</name>
    <dbReference type="NCBI Taxonomy" id="60889"/>
    <lineage>
        <taxon>Eukaryota</taxon>
        <taxon>Metazoa</taxon>
        <taxon>Ecdysozoa</taxon>
        <taxon>Arthropoda</taxon>
        <taxon>Hexapoda</taxon>
        <taxon>Insecta</taxon>
        <taxon>Pterygota</taxon>
        <taxon>Neoptera</taxon>
        <taxon>Endopterygota</taxon>
        <taxon>Hymenoptera</taxon>
        <taxon>Apocrita</taxon>
        <taxon>Aculeata</taxon>
        <taxon>Apoidea</taxon>
        <taxon>Anthophila</taxon>
        <taxon>Apidae</taxon>
        <taxon>Melipona</taxon>
    </lineage>
</organism>
<dbReference type="Proteomes" id="UP001177670">
    <property type="component" value="Unassembled WGS sequence"/>
</dbReference>
<gene>
    <name evidence="2" type="ORF">K0M31_001436</name>
</gene>
<comment type="caution">
    <text evidence="2">The sequence shown here is derived from an EMBL/GenBank/DDBJ whole genome shotgun (WGS) entry which is preliminary data.</text>
</comment>
<reference evidence="2" key="1">
    <citation type="submission" date="2021-10" db="EMBL/GenBank/DDBJ databases">
        <title>Melipona bicolor Genome sequencing and assembly.</title>
        <authorList>
            <person name="Araujo N.S."/>
            <person name="Arias M.C."/>
        </authorList>
    </citation>
    <scope>NUCLEOTIDE SEQUENCE</scope>
    <source>
        <strain evidence="2">USP_2M_L1-L4_2017</strain>
        <tissue evidence="2">Whole body</tissue>
    </source>
</reference>
<keyword evidence="3" id="KW-1185">Reference proteome</keyword>
<keyword evidence="1" id="KW-0812">Transmembrane</keyword>
<dbReference type="EMBL" id="JAHYIQ010000001">
    <property type="protein sequence ID" value="KAK1136905.1"/>
    <property type="molecule type" value="Genomic_DNA"/>
</dbReference>